<name>A0A841DGL4_PLAVE</name>
<evidence type="ECO:0000313" key="2">
    <source>
        <dbReference type="EMBL" id="MBB5967514.1"/>
    </source>
</evidence>
<feature type="domain" description="(S)-ureidoglycine aminohydrolase cupin" evidence="1">
    <location>
        <begin position="46"/>
        <end position="113"/>
    </location>
</feature>
<dbReference type="EMBL" id="JACHJJ010000034">
    <property type="protein sequence ID" value="MBB5967514.1"/>
    <property type="molecule type" value="Genomic_DNA"/>
</dbReference>
<reference evidence="2 3" key="1">
    <citation type="submission" date="2020-08" db="EMBL/GenBank/DDBJ databases">
        <title>Genomic Encyclopedia of Type Strains, Phase III (KMG-III): the genomes of soil and plant-associated and newly described type strains.</title>
        <authorList>
            <person name="Whitman W."/>
        </authorList>
    </citation>
    <scope>NUCLEOTIDE SEQUENCE [LARGE SCALE GENOMIC DNA]</scope>
    <source>
        <strain evidence="2 3">CECT 3303</strain>
    </source>
</reference>
<dbReference type="PANTHER" id="PTHR40943:SF1">
    <property type="entry name" value="CYTOPLASMIC PROTEIN"/>
    <property type="match status" value="1"/>
</dbReference>
<dbReference type="SUPFAM" id="SSF51182">
    <property type="entry name" value="RmlC-like cupins"/>
    <property type="match status" value="1"/>
</dbReference>
<dbReference type="InterPro" id="IPR008579">
    <property type="entry name" value="UGlyAH_Cupin_dom"/>
</dbReference>
<accession>A0A841DGL4</accession>
<dbReference type="PANTHER" id="PTHR40943">
    <property type="entry name" value="CYTOPLASMIC PROTEIN-RELATED"/>
    <property type="match status" value="1"/>
</dbReference>
<comment type="caution">
    <text evidence="2">The sequence shown here is derived from an EMBL/GenBank/DDBJ whole genome shotgun (WGS) entry which is preliminary data.</text>
</comment>
<evidence type="ECO:0000313" key="3">
    <source>
        <dbReference type="Proteomes" id="UP000562352"/>
    </source>
</evidence>
<dbReference type="Gene3D" id="2.60.120.10">
    <property type="entry name" value="Jelly Rolls"/>
    <property type="match status" value="1"/>
</dbReference>
<dbReference type="InterPro" id="IPR014710">
    <property type="entry name" value="RmlC-like_jellyroll"/>
</dbReference>
<evidence type="ECO:0000259" key="1">
    <source>
        <dbReference type="Pfam" id="PF05899"/>
    </source>
</evidence>
<protein>
    <recommendedName>
        <fullName evidence="1">(S)-ureidoglycine aminohydrolase cupin domain-containing protein</fullName>
    </recommendedName>
</protein>
<dbReference type="RefSeq" id="WP_221474453.1">
    <property type="nucleotide sequence ID" value="NZ_BAAAWZ010000001.1"/>
</dbReference>
<dbReference type="InterPro" id="IPR011051">
    <property type="entry name" value="RmlC_Cupin_sf"/>
</dbReference>
<gene>
    <name evidence="2" type="ORF">FHS22_006821</name>
</gene>
<keyword evidence="3" id="KW-1185">Reference proteome</keyword>
<dbReference type="Pfam" id="PF05899">
    <property type="entry name" value="Cupin_3"/>
    <property type="match status" value="1"/>
</dbReference>
<dbReference type="AlphaFoldDB" id="A0A841DGL4"/>
<proteinExistence type="predicted"/>
<organism evidence="2 3">
    <name type="scientific">Planomonospora venezuelensis</name>
    <dbReference type="NCBI Taxonomy" id="1999"/>
    <lineage>
        <taxon>Bacteria</taxon>
        <taxon>Bacillati</taxon>
        <taxon>Actinomycetota</taxon>
        <taxon>Actinomycetes</taxon>
        <taxon>Streptosporangiales</taxon>
        <taxon>Streptosporangiaceae</taxon>
        <taxon>Planomonospora</taxon>
    </lineage>
</organism>
<dbReference type="Proteomes" id="UP000562352">
    <property type="component" value="Unassembled WGS sequence"/>
</dbReference>
<sequence>MERGDGTTSSRRLLSADLLSGMPSLPPAAPGEESETLTTALTEFKGVQIGVWDIAPGVATDTEVDEVFLVLAGKGRVAFEDGSSLELRPGVLVGLVAGDRTTWSIDEPLRKVYFA</sequence>